<keyword evidence="6 7" id="KW-0694">RNA-binding</keyword>
<evidence type="ECO:0000256" key="1">
    <source>
        <dbReference type="ARBA" id="ARBA00022490"/>
    </source>
</evidence>
<dbReference type="Pfam" id="PF00398">
    <property type="entry name" value="RrnaAD"/>
    <property type="match status" value="1"/>
</dbReference>
<dbReference type="InterPro" id="IPR011530">
    <property type="entry name" value="rRNA_adenine_dimethylase"/>
</dbReference>
<dbReference type="GO" id="GO:0005829">
    <property type="term" value="C:cytosol"/>
    <property type="evidence" value="ECO:0007669"/>
    <property type="project" value="TreeGrafter"/>
</dbReference>
<keyword evidence="11" id="KW-1185">Reference proteome</keyword>
<evidence type="ECO:0000313" key="10">
    <source>
        <dbReference type="EMBL" id="BCO09349.1"/>
    </source>
</evidence>
<accession>A0A915XI26</accession>
<gene>
    <name evidence="7 10" type="primary">rsmA</name>
    <name evidence="7" type="synonym">ksgA</name>
    <name evidence="10" type="ORF">GF1_17250</name>
</gene>
<dbReference type="InterPro" id="IPR020598">
    <property type="entry name" value="rRNA_Ade_methylase_Trfase_N"/>
</dbReference>
<dbReference type="InterPro" id="IPR020596">
    <property type="entry name" value="rRNA_Ade_Mease_Trfase_CS"/>
</dbReference>
<dbReference type="InterPro" id="IPR001737">
    <property type="entry name" value="KsgA/Erm"/>
</dbReference>
<dbReference type="NCBIfam" id="TIGR00755">
    <property type="entry name" value="ksgA"/>
    <property type="match status" value="1"/>
</dbReference>
<dbReference type="AlphaFoldDB" id="A0A915XI26"/>
<comment type="similarity">
    <text evidence="7">Belongs to the class I-like SAM-binding methyltransferase superfamily. rRNA adenine N(6)-methyltransferase family. RsmA subfamily.</text>
</comment>
<dbReference type="PANTHER" id="PTHR11727:SF7">
    <property type="entry name" value="DIMETHYLADENOSINE TRANSFERASE-RELATED"/>
    <property type="match status" value="1"/>
</dbReference>
<evidence type="ECO:0000256" key="8">
    <source>
        <dbReference type="PROSITE-ProRule" id="PRU01026"/>
    </source>
</evidence>
<evidence type="ECO:0000313" key="11">
    <source>
        <dbReference type="Proteomes" id="UP001063350"/>
    </source>
</evidence>
<dbReference type="PANTHER" id="PTHR11727">
    <property type="entry name" value="DIMETHYLADENOSINE TRANSFERASE"/>
    <property type="match status" value="1"/>
</dbReference>
<feature type="binding site" evidence="7 8">
    <location>
        <position position="136"/>
    </location>
    <ligand>
        <name>S-adenosyl-L-methionine</name>
        <dbReference type="ChEBI" id="CHEBI:59789"/>
    </ligand>
</feature>
<dbReference type="InterPro" id="IPR023165">
    <property type="entry name" value="rRNA_Ade_diMease-like_C"/>
</dbReference>
<organism evidence="10 11">
    <name type="scientific">Desulfolithobacter dissulfuricans</name>
    <dbReference type="NCBI Taxonomy" id="2795293"/>
    <lineage>
        <taxon>Bacteria</taxon>
        <taxon>Pseudomonadati</taxon>
        <taxon>Thermodesulfobacteriota</taxon>
        <taxon>Desulfobulbia</taxon>
        <taxon>Desulfobulbales</taxon>
        <taxon>Desulfobulbaceae</taxon>
        <taxon>Desulfolithobacter</taxon>
    </lineage>
</organism>
<dbReference type="GO" id="GO:0003723">
    <property type="term" value="F:RNA binding"/>
    <property type="evidence" value="ECO:0007669"/>
    <property type="project" value="UniProtKB-UniRule"/>
</dbReference>
<evidence type="ECO:0000256" key="7">
    <source>
        <dbReference type="HAMAP-Rule" id="MF_00607"/>
    </source>
</evidence>
<evidence type="ECO:0000256" key="4">
    <source>
        <dbReference type="ARBA" id="ARBA00022679"/>
    </source>
</evidence>
<dbReference type="InterPro" id="IPR029063">
    <property type="entry name" value="SAM-dependent_MTases_sf"/>
</dbReference>
<protein>
    <recommendedName>
        <fullName evidence="7">Ribosomal RNA small subunit methyltransferase A</fullName>
        <ecNumber evidence="7">2.1.1.182</ecNumber>
    </recommendedName>
    <alternativeName>
        <fullName evidence="7">16S rRNA (adenine(1518)-N(6)/adenine(1519)-N(6))-dimethyltransferase</fullName>
    </alternativeName>
    <alternativeName>
        <fullName evidence="7">16S rRNA dimethyladenosine transferase</fullName>
    </alternativeName>
    <alternativeName>
        <fullName evidence="7">16S rRNA dimethylase</fullName>
    </alternativeName>
    <alternativeName>
        <fullName evidence="7">S-adenosylmethionine-6-N', N'-adenosyl(rRNA) dimethyltransferase</fullName>
    </alternativeName>
</protein>
<feature type="binding site" evidence="7 8">
    <location>
        <position position="115"/>
    </location>
    <ligand>
        <name>S-adenosyl-L-methionine</name>
        <dbReference type="ChEBI" id="CHEBI:59789"/>
    </ligand>
</feature>
<dbReference type="EMBL" id="AP024233">
    <property type="protein sequence ID" value="BCO09349.1"/>
    <property type="molecule type" value="Genomic_DNA"/>
</dbReference>
<dbReference type="Proteomes" id="UP001063350">
    <property type="component" value="Chromosome"/>
</dbReference>
<dbReference type="HAMAP" id="MF_00607">
    <property type="entry name" value="16SrRNA_methyltr_A"/>
    <property type="match status" value="1"/>
</dbReference>
<feature type="binding site" evidence="7 8">
    <location>
        <position position="90"/>
    </location>
    <ligand>
        <name>S-adenosyl-L-methionine</name>
        <dbReference type="ChEBI" id="CHEBI:59789"/>
    </ligand>
</feature>
<comment type="catalytic activity">
    <reaction evidence="7">
        <text>adenosine(1518)/adenosine(1519) in 16S rRNA + 4 S-adenosyl-L-methionine = N(6)-dimethyladenosine(1518)/N(6)-dimethyladenosine(1519) in 16S rRNA + 4 S-adenosyl-L-homocysteine + 4 H(+)</text>
        <dbReference type="Rhea" id="RHEA:19609"/>
        <dbReference type="Rhea" id="RHEA-COMP:10232"/>
        <dbReference type="Rhea" id="RHEA-COMP:10233"/>
        <dbReference type="ChEBI" id="CHEBI:15378"/>
        <dbReference type="ChEBI" id="CHEBI:57856"/>
        <dbReference type="ChEBI" id="CHEBI:59789"/>
        <dbReference type="ChEBI" id="CHEBI:74411"/>
        <dbReference type="ChEBI" id="CHEBI:74493"/>
        <dbReference type="EC" id="2.1.1.182"/>
    </reaction>
</comment>
<comment type="function">
    <text evidence="7">Specifically dimethylates two adjacent adenosines (A1518 and A1519) in the loop of a conserved hairpin near the 3'-end of 16S rRNA in the 30S particle. May play a critical role in biogenesis of 30S subunits.</text>
</comment>
<dbReference type="SMART" id="SM00650">
    <property type="entry name" value="rADc"/>
    <property type="match status" value="1"/>
</dbReference>
<evidence type="ECO:0000259" key="9">
    <source>
        <dbReference type="SMART" id="SM00650"/>
    </source>
</evidence>
<dbReference type="Gene3D" id="3.40.50.150">
    <property type="entry name" value="Vaccinia Virus protein VP39"/>
    <property type="match status" value="1"/>
</dbReference>
<dbReference type="Gene3D" id="1.10.8.100">
    <property type="entry name" value="Ribosomal RNA adenine dimethylase-like, domain 2"/>
    <property type="match status" value="1"/>
</dbReference>
<keyword evidence="1 7" id="KW-0963">Cytoplasm</keyword>
<comment type="subcellular location">
    <subcellularLocation>
        <location evidence="7">Cytoplasm</location>
    </subcellularLocation>
</comment>
<dbReference type="KEGG" id="ddu:GF1_17250"/>
<feature type="binding site" evidence="7 8">
    <location>
        <position position="42"/>
    </location>
    <ligand>
        <name>S-adenosyl-L-methionine</name>
        <dbReference type="ChEBI" id="CHEBI:59789"/>
    </ligand>
</feature>
<dbReference type="GO" id="GO:0052908">
    <property type="term" value="F:16S rRNA (adenine(1518)-N(6)/adenine(1519)-N(6))-dimethyltransferase activity"/>
    <property type="evidence" value="ECO:0007669"/>
    <property type="project" value="UniProtKB-EC"/>
</dbReference>
<evidence type="ECO:0000256" key="3">
    <source>
        <dbReference type="ARBA" id="ARBA00022603"/>
    </source>
</evidence>
<dbReference type="PROSITE" id="PS01131">
    <property type="entry name" value="RRNA_A_DIMETH"/>
    <property type="match status" value="1"/>
</dbReference>
<sequence length="315" mass="34836">MFSATAPQRSISFKDTNFVSYQKTRDILKARGLAPHKKLGQNFLVHPHTAERIADLADIQPEDTIIEVGVGLGALTLPLATRARRVIGIETDAGLIRWHREEGDLPDNVVLRHEDILKTDLTELARDAGRLRFVANLPYSISTPFLFRLIRHHELVDWAVIMVQKEVALRLMAEPGTKEYGAPTVLLAACATVEPLLQVKPGEFHPRPRVDSMVIRLRFTPAAPMVNTPGVSLESLRRVVNAAFGQRRKTLVNALSAGGLGMDKETLAERIRDAGLAPSIRAEKLRLEDFISLTGALFPAPVPAAEFHGSDYKKK</sequence>
<dbReference type="CDD" id="cd02440">
    <property type="entry name" value="AdoMet_MTases"/>
    <property type="match status" value="1"/>
</dbReference>
<keyword evidence="3 7" id="KW-0489">Methyltransferase</keyword>
<keyword evidence="4 7" id="KW-0808">Transferase</keyword>
<dbReference type="PROSITE" id="PS51689">
    <property type="entry name" value="SAM_RNA_A_N6_MT"/>
    <property type="match status" value="1"/>
</dbReference>
<feature type="domain" description="Ribosomal RNA adenine methylase transferase N-terminal" evidence="9">
    <location>
        <begin position="49"/>
        <end position="221"/>
    </location>
</feature>
<evidence type="ECO:0000256" key="6">
    <source>
        <dbReference type="ARBA" id="ARBA00022884"/>
    </source>
</evidence>
<keyword evidence="5 7" id="KW-0949">S-adenosyl-L-methionine</keyword>
<dbReference type="EC" id="2.1.1.182" evidence="7"/>
<evidence type="ECO:0000256" key="5">
    <source>
        <dbReference type="ARBA" id="ARBA00022691"/>
    </source>
</evidence>
<evidence type="ECO:0000256" key="2">
    <source>
        <dbReference type="ARBA" id="ARBA00022552"/>
    </source>
</evidence>
<proteinExistence type="inferred from homology"/>
<reference evidence="10" key="1">
    <citation type="submission" date="2020-12" db="EMBL/GenBank/DDBJ databases">
        <title>Desulfobium dissulfuricans gen. nov., sp. nov., a novel mesophilic, sulfate-reducing bacterium isolated from a deep-sea hydrothermal vent.</title>
        <authorList>
            <person name="Hashimoto Y."/>
            <person name="Tame A."/>
            <person name="Sawayama S."/>
            <person name="Miyazaki J."/>
            <person name="Takai K."/>
            <person name="Nakagawa S."/>
        </authorList>
    </citation>
    <scope>NUCLEOTIDE SEQUENCE</scope>
    <source>
        <strain evidence="10">GF1</strain>
    </source>
</reference>
<feature type="binding site" evidence="7 8">
    <location>
        <position position="69"/>
    </location>
    <ligand>
        <name>S-adenosyl-L-methionine</name>
        <dbReference type="ChEBI" id="CHEBI:59789"/>
    </ligand>
</feature>
<keyword evidence="2 7" id="KW-0698">rRNA processing</keyword>
<feature type="binding site" evidence="7 8">
    <location>
        <position position="44"/>
    </location>
    <ligand>
        <name>S-adenosyl-L-methionine</name>
        <dbReference type="ChEBI" id="CHEBI:59789"/>
    </ligand>
</feature>
<dbReference type="SUPFAM" id="SSF53335">
    <property type="entry name" value="S-adenosyl-L-methionine-dependent methyltransferases"/>
    <property type="match status" value="1"/>
</dbReference>
<name>A0A915XI26_9BACT</name>